<evidence type="ECO:0000313" key="5">
    <source>
        <dbReference type="Proteomes" id="UP000515909"/>
    </source>
</evidence>
<protein>
    <submittedName>
        <fullName evidence="2">Uncharacterized protein</fullName>
    </submittedName>
</protein>
<dbReference type="KEGG" id="cfem:HCR03_12555"/>
<sequence length="125" mass="13808">MPGNRNGDSYSFQSLQEDAVRRAREMQARAHLSPFEAPGPAGNRPSEPQPRPYEERPSAGEQDRPVPPPSQPPPGPEEPADHLASGLLDSLLKDNERTLIWVLLLILLEEKADTALIFALMYLAT</sequence>
<dbReference type="OrthoDB" id="1938635at2"/>
<feature type="compositionally biased region" description="Pro residues" evidence="1">
    <location>
        <begin position="65"/>
        <end position="77"/>
    </location>
</feature>
<accession>A0A6N8I308</accession>
<evidence type="ECO:0000256" key="1">
    <source>
        <dbReference type="SAM" id="MobiDB-lite"/>
    </source>
</evidence>
<feature type="compositionally biased region" description="Basic and acidic residues" evidence="1">
    <location>
        <begin position="52"/>
        <end position="64"/>
    </location>
</feature>
<dbReference type="RefSeq" id="WP_066646981.1">
    <property type="nucleotide sequence ID" value="NZ_CP060286.1"/>
</dbReference>
<feature type="compositionally biased region" description="Polar residues" evidence="1">
    <location>
        <begin position="1"/>
        <end position="16"/>
    </location>
</feature>
<dbReference type="Proteomes" id="UP000515909">
    <property type="component" value="Chromosome"/>
</dbReference>
<evidence type="ECO:0000313" key="2">
    <source>
        <dbReference type="EMBL" id="MVB12137.1"/>
    </source>
</evidence>
<dbReference type="AlphaFoldDB" id="A0A6N8I308"/>
<dbReference type="Proteomes" id="UP000469440">
    <property type="component" value="Unassembled WGS sequence"/>
</dbReference>
<reference evidence="3 5" key="2">
    <citation type="submission" date="2020-08" db="EMBL/GenBank/DDBJ databases">
        <title>The isolate Caproiciproducens sp. 7D4C2 produces n-caproate at mildly acidic conditions from hexoses: genome and rBOX comparison with related strains and chain-elongating bacteria.</title>
        <authorList>
            <person name="Esquivel-Elizondo S."/>
            <person name="Bagci C."/>
            <person name="Temovska M."/>
            <person name="Jeon B.S."/>
            <person name="Bessarab I."/>
            <person name="Williams R.B.H."/>
            <person name="Huson D.H."/>
            <person name="Angenent L.T."/>
        </authorList>
    </citation>
    <scope>NUCLEOTIDE SEQUENCE [LARGE SCALE GENOMIC DNA]</scope>
    <source>
        <strain evidence="3 5">7D4C2</strain>
    </source>
</reference>
<organism evidence="2 4">
    <name type="scientific">Caproicibacter fermentans</name>
    <dbReference type="NCBI Taxonomy" id="2576756"/>
    <lineage>
        <taxon>Bacteria</taxon>
        <taxon>Bacillati</taxon>
        <taxon>Bacillota</taxon>
        <taxon>Clostridia</taxon>
        <taxon>Eubacteriales</taxon>
        <taxon>Acutalibacteraceae</taxon>
        <taxon>Caproicibacter</taxon>
    </lineage>
</organism>
<feature type="region of interest" description="Disordered" evidence="1">
    <location>
        <begin position="1"/>
        <end position="85"/>
    </location>
</feature>
<reference evidence="2 4" key="1">
    <citation type="submission" date="2019-09" db="EMBL/GenBank/DDBJ databases">
        <title>Genome sequence of Clostridium sp. EA1.</title>
        <authorList>
            <person name="Poehlein A."/>
            <person name="Bengelsdorf F.R."/>
            <person name="Daniel R."/>
        </authorList>
    </citation>
    <scope>NUCLEOTIDE SEQUENCE [LARGE SCALE GENOMIC DNA]</scope>
    <source>
        <strain evidence="2 4">EA1</strain>
    </source>
</reference>
<dbReference type="EMBL" id="CP060286">
    <property type="protein sequence ID" value="QNK39567.1"/>
    <property type="molecule type" value="Genomic_DNA"/>
</dbReference>
<evidence type="ECO:0000313" key="3">
    <source>
        <dbReference type="EMBL" id="QNK39567.1"/>
    </source>
</evidence>
<evidence type="ECO:0000313" key="4">
    <source>
        <dbReference type="Proteomes" id="UP000469440"/>
    </source>
</evidence>
<gene>
    <name evidence="2" type="ORF">CAFE_28690</name>
    <name evidence="3" type="ORF">HCR03_12555</name>
</gene>
<name>A0A6N8I308_9FIRM</name>
<dbReference type="EMBL" id="VWXL01000084">
    <property type="protein sequence ID" value="MVB12137.1"/>
    <property type="molecule type" value="Genomic_DNA"/>
</dbReference>
<accession>A0A7G8T7H6</accession>
<proteinExistence type="predicted"/>
<keyword evidence="4" id="KW-1185">Reference proteome</keyword>
<feature type="compositionally biased region" description="Basic and acidic residues" evidence="1">
    <location>
        <begin position="18"/>
        <end position="28"/>
    </location>
</feature>